<name>A0ABR2WVV0_9FUNG</name>
<sequence length="65" mass="7110">MLYLARSAKEADKECPDGAYLYGIILAGDYRATDVSTLHCDLNMGQEFITKAANLGYCPALHRLG</sequence>
<organism evidence="1 2">
    <name type="scientific">Basidiobolus ranarum</name>
    <dbReference type="NCBI Taxonomy" id="34480"/>
    <lineage>
        <taxon>Eukaryota</taxon>
        <taxon>Fungi</taxon>
        <taxon>Fungi incertae sedis</taxon>
        <taxon>Zoopagomycota</taxon>
        <taxon>Entomophthoromycotina</taxon>
        <taxon>Basidiobolomycetes</taxon>
        <taxon>Basidiobolales</taxon>
        <taxon>Basidiobolaceae</taxon>
        <taxon>Basidiobolus</taxon>
    </lineage>
</organism>
<comment type="caution">
    <text evidence="1">The sequence shown here is derived from an EMBL/GenBank/DDBJ whole genome shotgun (WGS) entry which is preliminary data.</text>
</comment>
<feature type="non-terminal residue" evidence="1">
    <location>
        <position position="65"/>
    </location>
</feature>
<protein>
    <submittedName>
        <fullName evidence="1">Uncharacterized protein</fullName>
    </submittedName>
</protein>
<proteinExistence type="predicted"/>
<keyword evidence="2" id="KW-1185">Reference proteome</keyword>
<evidence type="ECO:0000313" key="2">
    <source>
        <dbReference type="Proteomes" id="UP001479436"/>
    </source>
</evidence>
<accession>A0ABR2WVV0</accession>
<gene>
    <name evidence="1" type="ORF">K7432_005900</name>
</gene>
<dbReference type="Proteomes" id="UP001479436">
    <property type="component" value="Unassembled WGS sequence"/>
</dbReference>
<dbReference type="EMBL" id="JASJQH010000245">
    <property type="protein sequence ID" value="KAK9765620.1"/>
    <property type="molecule type" value="Genomic_DNA"/>
</dbReference>
<evidence type="ECO:0000313" key="1">
    <source>
        <dbReference type="EMBL" id="KAK9765620.1"/>
    </source>
</evidence>
<reference evidence="1 2" key="1">
    <citation type="submission" date="2023-04" db="EMBL/GenBank/DDBJ databases">
        <title>Genome of Basidiobolus ranarum AG-B5.</title>
        <authorList>
            <person name="Stajich J.E."/>
            <person name="Carter-House D."/>
            <person name="Gryganskyi A."/>
        </authorList>
    </citation>
    <scope>NUCLEOTIDE SEQUENCE [LARGE SCALE GENOMIC DNA]</scope>
    <source>
        <strain evidence="1 2">AG-B5</strain>
    </source>
</reference>